<sequence length="148" mass="15726">MTRTERATSPRAILKDRSESKSGYDKSLRKGGAGPHNWGAMRDEMELEREALEDAEFDSGELENLPSGVNAAVRPAVDGPSENSSKASTLSISEDEIEKAREFRAKGLKGNVDLGSIARTSAGASTSPPRTSALEVSRDAPTSSIPHA</sequence>
<dbReference type="OrthoDB" id="2562681at2759"/>
<dbReference type="Pfam" id="PF04774">
    <property type="entry name" value="HABP4_PAI-RBP1"/>
    <property type="match status" value="1"/>
</dbReference>
<evidence type="ECO:0000313" key="3">
    <source>
        <dbReference type="EMBL" id="PAV18399.1"/>
    </source>
</evidence>
<gene>
    <name evidence="3" type="ORF">PNOK_0524100</name>
</gene>
<dbReference type="EMBL" id="NBII01000005">
    <property type="protein sequence ID" value="PAV18399.1"/>
    <property type="molecule type" value="Genomic_DNA"/>
</dbReference>
<dbReference type="InterPro" id="IPR006861">
    <property type="entry name" value="HABP4_PAIRBP1-bd"/>
</dbReference>
<accession>A0A286UFT1</accession>
<dbReference type="Proteomes" id="UP000217199">
    <property type="component" value="Unassembled WGS sequence"/>
</dbReference>
<reference evidence="3 4" key="1">
    <citation type="journal article" date="2017" name="Mol. Ecol.">
        <title>Comparative and population genomic landscape of Phellinus noxius: A hypervariable fungus causing root rot in trees.</title>
        <authorList>
            <person name="Chung C.L."/>
            <person name="Lee T.J."/>
            <person name="Akiba M."/>
            <person name="Lee H.H."/>
            <person name="Kuo T.H."/>
            <person name="Liu D."/>
            <person name="Ke H.M."/>
            <person name="Yokoi T."/>
            <person name="Roa M.B."/>
            <person name="Lu M.J."/>
            <person name="Chang Y.Y."/>
            <person name="Ann P.J."/>
            <person name="Tsai J.N."/>
            <person name="Chen C.Y."/>
            <person name="Tzean S.S."/>
            <person name="Ota Y."/>
            <person name="Hattori T."/>
            <person name="Sahashi N."/>
            <person name="Liou R.F."/>
            <person name="Kikuchi T."/>
            <person name="Tsai I.J."/>
        </authorList>
    </citation>
    <scope>NUCLEOTIDE SEQUENCE [LARGE SCALE GENOMIC DNA]</scope>
    <source>
        <strain evidence="3 4">FFPRI411160</strain>
    </source>
</reference>
<evidence type="ECO:0000259" key="2">
    <source>
        <dbReference type="Pfam" id="PF04774"/>
    </source>
</evidence>
<protein>
    <recommendedName>
        <fullName evidence="2">Hyaluronan/mRNA-binding protein domain-containing protein</fullName>
    </recommendedName>
</protein>
<proteinExistence type="predicted"/>
<evidence type="ECO:0000313" key="4">
    <source>
        <dbReference type="Proteomes" id="UP000217199"/>
    </source>
</evidence>
<evidence type="ECO:0000256" key="1">
    <source>
        <dbReference type="SAM" id="MobiDB-lite"/>
    </source>
</evidence>
<comment type="caution">
    <text evidence="3">The sequence shown here is derived from an EMBL/GenBank/DDBJ whole genome shotgun (WGS) entry which is preliminary data.</text>
</comment>
<organism evidence="3 4">
    <name type="scientific">Pyrrhoderma noxium</name>
    <dbReference type="NCBI Taxonomy" id="2282107"/>
    <lineage>
        <taxon>Eukaryota</taxon>
        <taxon>Fungi</taxon>
        <taxon>Dikarya</taxon>
        <taxon>Basidiomycota</taxon>
        <taxon>Agaricomycotina</taxon>
        <taxon>Agaricomycetes</taxon>
        <taxon>Hymenochaetales</taxon>
        <taxon>Hymenochaetaceae</taxon>
        <taxon>Pyrrhoderma</taxon>
    </lineage>
</organism>
<feature type="region of interest" description="Disordered" evidence="1">
    <location>
        <begin position="1"/>
        <end position="39"/>
    </location>
</feature>
<feature type="region of interest" description="Disordered" evidence="1">
    <location>
        <begin position="115"/>
        <end position="148"/>
    </location>
</feature>
<feature type="compositionally biased region" description="Polar residues" evidence="1">
    <location>
        <begin position="81"/>
        <end position="92"/>
    </location>
</feature>
<dbReference type="InParanoid" id="A0A286UFT1"/>
<keyword evidence="4" id="KW-1185">Reference proteome</keyword>
<dbReference type="AlphaFoldDB" id="A0A286UFT1"/>
<feature type="region of interest" description="Disordered" evidence="1">
    <location>
        <begin position="60"/>
        <end position="93"/>
    </location>
</feature>
<feature type="compositionally biased region" description="Basic and acidic residues" evidence="1">
    <location>
        <begin position="1"/>
        <end position="28"/>
    </location>
</feature>
<name>A0A286UFT1_9AGAM</name>
<dbReference type="STRING" id="2282107.A0A286UFT1"/>
<feature type="domain" description="Hyaluronan/mRNA-binding protein" evidence="2">
    <location>
        <begin position="21"/>
        <end position="61"/>
    </location>
</feature>
<feature type="compositionally biased region" description="Polar residues" evidence="1">
    <location>
        <begin position="118"/>
        <end position="130"/>
    </location>
</feature>